<evidence type="ECO:0000313" key="3">
    <source>
        <dbReference type="Proteomes" id="UP000199759"/>
    </source>
</evidence>
<dbReference type="AlphaFoldDB" id="A0A1G9M3G7"/>
<name>A0A1G9M3G7_9PROT</name>
<dbReference type="InterPro" id="IPR042095">
    <property type="entry name" value="SUMF_sf"/>
</dbReference>
<dbReference type="GO" id="GO:0120147">
    <property type="term" value="F:formylglycine-generating oxidase activity"/>
    <property type="evidence" value="ECO:0007669"/>
    <property type="project" value="TreeGrafter"/>
</dbReference>
<proteinExistence type="predicted"/>
<dbReference type="PANTHER" id="PTHR23150">
    <property type="entry name" value="SULFATASE MODIFYING FACTOR 1, 2"/>
    <property type="match status" value="1"/>
</dbReference>
<accession>A0A1G9M3G7</accession>
<keyword evidence="3" id="KW-1185">Reference proteome</keyword>
<evidence type="ECO:0000259" key="1">
    <source>
        <dbReference type="Pfam" id="PF03781"/>
    </source>
</evidence>
<sequence length="317" mass="34047">MQKWILAGAAGLLALSGAAAGYWLLDRDTTGEPPALRHCTATPADDRLWVAAGRYQIGATPRYREETGPQQVETRGFWIDRHEVTNAQFTRFVAATGYRTIAEQAPDPAAYPDIDPAVLTAGSAVFGVSAGQGYWWSFIPGASWQTPYGPGSSIEGLDDHPVVHIAYADAAAYAAWAGGELPTEAEWEVAARAGQAGAEFEWGDEFRPDGQWRANSWQGPFPAIDTGDDGFAGLAPVGCYEPNDLGLVDMTGNVWEWTSSPFSADPATGTIRGGSYLCAPNFCARFRPAARQAQEWDFSASHIGFRTISRAPGPDEP</sequence>
<dbReference type="RefSeq" id="WP_091765665.1">
    <property type="nucleotide sequence ID" value="NZ_FNHG01000001.1"/>
</dbReference>
<dbReference type="InterPro" id="IPR005532">
    <property type="entry name" value="SUMF_dom"/>
</dbReference>
<dbReference type="Pfam" id="PF03781">
    <property type="entry name" value="FGE-sulfatase"/>
    <property type="match status" value="1"/>
</dbReference>
<reference evidence="2 3" key="1">
    <citation type="submission" date="2016-10" db="EMBL/GenBank/DDBJ databases">
        <authorList>
            <person name="de Groot N.N."/>
        </authorList>
    </citation>
    <scope>NUCLEOTIDE SEQUENCE [LARGE SCALE GENOMIC DNA]</scope>
    <source>
        <strain evidence="2 3">DSM 16077</strain>
    </source>
</reference>
<evidence type="ECO:0000313" key="2">
    <source>
        <dbReference type="EMBL" id="SDL68235.1"/>
    </source>
</evidence>
<dbReference type="Proteomes" id="UP000199759">
    <property type="component" value="Unassembled WGS sequence"/>
</dbReference>
<gene>
    <name evidence="2" type="ORF">SAMN04488568_101296</name>
</gene>
<dbReference type="SUPFAM" id="SSF56436">
    <property type="entry name" value="C-type lectin-like"/>
    <property type="match status" value="1"/>
</dbReference>
<dbReference type="EMBL" id="FNHG01000001">
    <property type="protein sequence ID" value="SDL68235.1"/>
    <property type="molecule type" value="Genomic_DNA"/>
</dbReference>
<dbReference type="InterPro" id="IPR051043">
    <property type="entry name" value="Sulfatase_Mod_Factor_Kinase"/>
</dbReference>
<feature type="domain" description="Sulfatase-modifying factor enzyme-like" evidence="1">
    <location>
        <begin position="44"/>
        <end position="308"/>
    </location>
</feature>
<dbReference type="PANTHER" id="PTHR23150:SF19">
    <property type="entry name" value="FORMYLGLYCINE-GENERATING ENZYME"/>
    <property type="match status" value="1"/>
</dbReference>
<dbReference type="InterPro" id="IPR016187">
    <property type="entry name" value="CTDL_fold"/>
</dbReference>
<dbReference type="STRING" id="144026.SAMN04488568_101296"/>
<organism evidence="2 3">
    <name type="scientific">Maricaulis salignorans</name>
    <dbReference type="NCBI Taxonomy" id="144026"/>
    <lineage>
        <taxon>Bacteria</taxon>
        <taxon>Pseudomonadati</taxon>
        <taxon>Pseudomonadota</taxon>
        <taxon>Alphaproteobacteria</taxon>
        <taxon>Maricaulales</taxon>
        <taxon>Maricaulaceae</taxon>
        <taxon>Maricaulis</taxon>
    </lineage>
</organism>
<dbReference type="Gene3D" id="3.90.1580.10">
    <property type="entry name" value="paralog of FGE (formylglycine-generating enzyme)"/>
    <property type="match status" value="1"/>
</dbReference>
<protein>
    <submittedName>
        <fullName evidence="2">Formylglycine-generating enzyme, required for sulfatase activity, contains SUMF1/FGE domain</fullName>
    </submittedName>
</protein>
<dbReference type="OrthoDB" id="9768004at2"/>